<gene>
    <name evidence="2" type="ORF">SAMN05421663_101206</name>
</gene>
<dbReference type="EMBL" id="FMZB01000001">
    <property type="protein sequence ID" value="SDC03271.1"/>
    <property type="molecule type" value="Genomic_DNA"/>
</dbReference>
<organism evidence="2 3">
    <name type="scientific">Terribacillus halophilus</name>
    <dbReference type="NCBI Taxonomy" id="361279"/>
    <lineage>
        <taxon>Bacteria</taxon>
        <taxon>Bacillati</taxon>
        <taxon>Bacillota</taxon>
        <taxon>Bacilli</taxon>
        <taxon>Bacillales</taxon>
        <taxon>Bacillaceae</taxon>
        <taxon>Terribacillus</taxon>
    </lineage>
</organism>
<proteinExistence type="predicted"/>
<name>A0A1G6I9X6_9BACI</name>
<evidence type="ECO:0000313" key="3">
    <source>
        <dbReference type="Proteomes" id="UP000198666"/>
    </source>
</evidence>
<feature type="region of interest" description="Disordered" evidence="1">
    <location>
        <begin position="77"/>
        <end position="125"/>
    </location>
</feature>
<evidence type="ECO:0000313" key="2">
    <source>
        <dbReference type="EMBL" id="SDC03271.1"/>
    </source>
</evidence>
<dbReference type="Proteomes" id="UP000198666">
    <property type="component" value="Unassembled WGS sequence"/>
</dbReference>
<dbReference type="STRING" id="361279.SAMN05421663_101206"/>
<evidence type="ECO:0008006" key="4">
    <source>
        <dbReference type="Google" id="ProtNLM"/>
    </source>
</evidence>
<keyword evidence="3" id="KW-1185">Reference proteome</keyword>
<dbReference type="OrthoDB" id="1656098at2"/>
<dbReference type="RefSeq" id="WP_093725105.1">
    <property type="nucleotide sequence ID" value="NZ_FMZB01000001.1"/>
</dbReference>
<sequence>MKFLKKNWKYVLTAAVALIIGLLFGPTQGQLDEVNAESTNLEKKLTTETDTVASLKKENEDLQAKVDEAAPWFKLSDEEKKQKEAEAKEAEEKRKAEEKAKEEAEAKKKAEEEAKEKAEAEAKEKQGYDTGITYDQLARTPDDYVGEKVKFSGKVVQVMEGDGITQIRFAVGDDYDTILLGEFDASVVDSRVLEDDELTIYGTSGGVITYESTMGGNITIPSMAIDKIDQ</sequence>
<protein>
    <recommendedName>
        <fullName evidence="4">Toxin regulator</fullName>
    </recommendedName>
</protein>
<reference evidence="3" key="1">
    <citation type="submission" date="2016-10" db="EMBL/GenBank/DDBJ databases">
        <authorList>
            <person name="Varghese N."/>
            <person name="Submissions S."/>
        </authorList>
    </citation>
    <scope>NUCLEOTIDE SEQUENCE [LARGE SCALE GENOMIC DNA]</scope>
    <source>
        <strain evidence="3">DSM 21620</strain>
    </source>
</reference>
<accession>A0A1G6I9X6</accession>
<evidence type="ECO:0000256" key="1">
    <source>
        <dbReference type="SAM" id="MobiDB-lite"/>
    </source>
</evidence>
<dbReference type="AlphaFoldDB" id="A0A1G6I9X6"/>